<evidence type="ECO:0000256" key="1">
    <source>
        <dbReference type="ARBA" id="ARBA00001946"/>
    </source>
</evidence>
<dbReference type="InterPro" id="IPR004101">
    <property type="entry name" value="Mur_ligase_C"/>
</dbReference>
<evidence type="ECO:0000256" key="2">
    <source>
        <dbReference type="ARBA" id="ARBA00008276"/>
    </source>
</evidence>
<evidence type="ECO:0000256" key="7">
    <source>
        <dbReference type="ARBA" id="ARBA00022840"/>
    </source>
</evidence>
<dbReference type="GO" id="GO:0008841">
    <property type="term" value="F:dihydrofolate synthase activity"/>
    <property type="evidence" value="ECO:0007669"/>
    <property type="project" value="TreeGrafter"/>
</dbReference>
<dbReference type="RefSeq" id="WP_183513471.1">
    <property type="nucleotide sequence ID" value="NZ_JACIBU010000001.1"/>
</dbReference>
<dbReference type="GO" id="GO:0046872">
    <property type="term" value="F:metal ion binding"/>
    <property type="evidence" value="ECO:0007669"/>
    <property type="project" value="UniProtKB-KW"/>
</dbReference>
<sequence length="443" mass="45928">MTGLPSLRPVEAVERDLLRRWPESRLEPSLDRIRALTDALGRPQDAVPVVHLTGTNGKTTTARVVDDLLRASGLRVGRCTSPHLETVRERIVVDGAPLDEERFAAAHEALQPALEQVEARHGVLSFFEVVTAMAFQAFAAADLDAVVLEVGMGGTWDATNVADGRVAVVTPVSLDHTEYLGPDVAAIAREKAGIVKPGSVAVLADQPAAARAVLLDRARQVGATVVDAGLAATVLRRTPRDDGQLLDLQGAGREHRDLHLPLLGLHQAGNAATAVAAAGSFLAGAGRELATPTVREVLARVQSPGRLETVRAAPRVWVDASHNPAGMAATVAAVRELPSVQRLVVVLAVLEGKDVDGMLPALRGTAATVLVTENSSPRRMPAAALADRAAGVLGGDRVTVEADLPRALRAALDLAGDPGTAVLVTGSVVTAGEAGALLRAGAA</sequence>
<evidence type="ECO:0000313" key="14">
    <source>
        <dbReference type="EMBL" id="MBB3674811.1"/>
    </source>
</evidence>
<dbReference type="Pfam" id="PF02875">
    <property type="entry name" value="Mur_ligase_C"/>
    <property type="match status" value="1"/>
</dbReference>
<keyword evidence="6 11" id="KW-0547">Nucleotide-binding</keyword>
<keyword evidence="8" id="KW-0460">Magnesium</keyword>
<keyword evidence="5" id="KW-0479">Metal-binding</keyword>
<feature type="domain" description="Mur ligase central" evidence="13">
    <location>
        <begin position="53"/>
        <end position="278"/>
    </location>
</feature>
<comment type="similarity">
    <text evidence="2 11">Belongs to the folylpolyglutamate synthase family.</text>
</comment>
<evidence type="ECO:0000256" key="8">
    <source>
        <dbReference type="ARBA" id="ARBA00022842"/>
    </source>
</evidence>
<dbReference type="PANTHER" id="PTHR11136:SF0">
    <property type="entry name" value="DIHYDROFOLATE SYNTHETASE-RELATED"/>
    <property type="match status" value="1"/>
</dbReference>
<dbReference type="NCBIfam" id="TIGR01499">
    <property type="entry name" value="folC"/>
    <property type="match status" value="1"/>
</dbReference>
<evidence type="ECO:0000256" key="9">
    <source>
        <dbReference type="ARBA" id="ARBA00030592"/>
    </source>
</evidence>
<dbReference type="Proteomes" id="UP000580718">
    <property type="component" value="Unassembled WGS sequence"/>
</dbReference>
<dbReference type="SUPFAM" id="SSF53623">
    <property type="entry name" value="MurD-like peptide ligases, catalytic domain"/>
    <property type="match status" value="1"/>
</dbReference>
<comment type="cofactor">
    <cofactor evidence="1">
        <name>Mg(2+)</name>
        <dbReference type="ChEBI" id="CHEBI:18420"/>
    </cofactor>
</comment>
<keyword evidence="4 11" id="KW-0436">Ligase</keyword>
<dbReference type="Gene3D" id="3.90.190.20">
    <property type="entry name" value="Mur ligase, C-terminal domain"/>
    <property type="match status" value="1"/>
</dbReference>
<gene>
    <name evidence="14" type="ORF">FHX36_000546</name>
</gene>
<accession>A0A839Y2I6</accession>
<evidence type="ECO:0000313" key="15">
    <source>
        <dbReference type="Proteomes" id="UP000580718"/>
    </source>
</evidence>
<dbReference type="InterPro" id="IPR036615">
    <property type="entry name" value="Mur_ligase_C_dom_sf"/>
</dbReference>
<evidence type="ECO:0000256" key="10">
    <source>
        <dbReference type="ARBA" id="ARBA00047493"/>
    </source>
</evidence>
<dbReference type="PIRSF" id="PIRSF001563">
    <property type="entry name" value="Folylpolyglu_synth"/>
    <property type="match status" value="1"/>
</dbReference>
<evidence type="ECO:0000259" key="12">
    <source>
        <dbReference type="Pfam" id="PF02875"/>
    </source>
</evidence>
<evidence type="ECO:0000256" key="11">
    <source>
        <dbReference type="PIRNR" id="PIRNR001563"/>
    </source>
</evidence>
<proteinExistence type="inferred from homology"/>
<reference evidence="14 15" key="1">
    <citation type="submission" date="2020-08" db="EMBL/GenBank/DDBJ databases">
        <title>Sequencing the genomes of 1000 actinobacteria strains.</title>
        <authorList>
            <person name="Klenk H.-P."/>
        </authorList>
    </citation>
    <scope>NUCLEOTIDE SEQUENCE [LARGE SCALE GENOMIC DNA]</scope>
    <source>
        <strain evidence="14 15">DSM 16678</strain>
    </source>
</reference>
<dbReference type="Pfam" id="PF08245">
    <property type="entry name" value="Mur_ligase_M"/>
    <property type="match status" value="1"/>
</dbReference>
<comment type="caution">
    <text evidence="14">The sequence shown here is derived from an EMBL/GenBank/DDBJ whole genome shotgun (WGS) entry which is preliminary data.</text>
</comment>
<dbReference type="EMBL" id="JACIBU010000001">
    <property type="protein sequence ID" value="MBB3674811.1"/>
    <property type="molecule type" value="Genomic_DNA"/>
</dbReference>
<dbReference type="GO" id="GO:0005737">
    <property type="term" value="C:cytoplasm"/>
    <property type="evidence" value="ECO:0007669"/>
    <property type="project" value="TreeGrafter"/>
</dbReference>
<keyword evidence="7 11" id="KW-0067">ATP-binding</keyword>
<evidence type="ECO:0000256" key="4">
    <source>
        <dbReference type="ARBA" id="ARBA00022598"/>
    </source>
</evidence>
<dbReference type="FunFam" id="3.40.1190.10:FF:000011">
    <property type="entry name" value="Folylpolyglutamate synthase/dihydrofolate synthase"/>
    <property type="match status" value="1"/>
</dbReference>
<dbReference type="GO" id="GO:0004326">
    <property type="term" value="F:tetrahydrofolylpolyglutamate synthase activity"/>
    <property type="evidence" value="ECO:0007669"/>
    <property type="project" value="UniProtKB-EC"/>
</dbReference>
<dbReference type="EC" id="6.3.2.17" evidence="3"/>
<organism evidence="14 15">
    <name type="scientific">Modestobacter versicolor</name>
    <dbReference type="NCBI Taxonomy" id="429133"/>
    <lineage>
        <taxon>Bacteria</taxon>
        <taxon>Bacillati</taxon>
        <taxon>Actinomycetota</taxon>
        <taxon>Actinomycetes</taxon>
        <taxon>Geodermatophilales</taxon>
        <taxon>Geodermatophilaceae</taxon>
        <taxon>Modestobacter</taxon>
    </lineage>
</organism>
<dbReference type="AlphaFoldDB" id="A0A839Y2I6"/>
<dbReference type="InterPro" id="IPR013221">
    <property type="entry name" value="Mur_ligase_cen"/>
</dbReference>
<dbReference type="InterPro" id="IPR036565">
    <property type="entry name" value="Mur-like_cat_sf"/>
</dbReference>
<dbReference type="InterPro" id="IPR001645">
    <property type="entry name" value="Folylpolyglutamate_synth"/>
</dbReference>
<feature type="domain" description="Mur ligase C-terminal" evidence="12">
    <location>
        <begin position="305"/>
        <end position="427"/>
    </location>
</feature>
<dbReference type="SUPFAM" id="SSF53244">
    <property type="entry name" value="MurD-like peptide ligases, peptide-binding domain"/>
    <property type="match status" value="1"/>
</dbReference>
<dbReference type="Gene3D" id="3.40.1190.10">
    <property type="entry name" value="Mur-like, catalytic domain"/>
    <property type="match status" value="1"/>
</dbReference>
<dbReference type="PANTHER" id="PTHR11136">
    <property type="entry name" value="FOLYLPOLYGLUTAMATE SYNTHASE-RELATED"/>
    <property type="match status" value="1"/>
</dbReference>
<dbReference type="GO" id="GO:0005524">
    <property type="term" value="F:ATP binding"/>
    <property type="evidence" value="ECO:0007669"/>
    <property type="project" value="UniProtKB-KW"/>
</dbReference>
<comment type="catalytic activity">
    <reaction evidence="10">
        <text>(6S)-5,6,7,8-tetrahydrofolyl-(gamma-L-Glu)(n) + L-glutamate + ATP = (6S)-5,6,7,8-tetrahydrofolyl-(gamma-L-Glu)(n+1) + ADP + phosphate + H(+)</text>
        <dbReference type="Rhea" id="RHEA:10580"/>
        <dbReference type="Rhea" id="RHEA-COMP:14738"/>
        <dbReference type="Rhea" id="RHEA-COMP:14740"/>
        <dbReference type="ChEBI" id="CHEBI:15378"/>
        <dbReference type="ChEBI" id="CHEBI:29985"/>
        <dbReference type="ChEBI" id="CHEBI:30616"/>
        <dbReference type="ChEBI" id="CHEBI:43474"/>
        <dbReference type="ChEBI" id="CHEBI:141005"/>
        <dbReference type="ChEBI" id="CHEBI:456216"/>
        <dbReference type="EC" id="6.3.2.17"/>
    </reaction>
</comment>
<evidence type="ECO:0000256" key="5">
    <source>
        <dbReference type="ARBA" id="ARBA00022723"/>
    </source>
</evidence>
<protein>
    <recommendedName>
        <fullName evidence="3">tetrahydrofolate synthase</fullName>
        <ecNumber evidence="3">6.3.2.17</ecNumber>
    </recommendedName>
    <alternativeName>
        <fullName evidence="9">Tetrahydrofolylpolyglutamate synthase</fullName>
    </alternativeName>
</protein>
<evidence type="ECO:0000256" key="3">
    <source>
        <dbReference type="ARBA" id="ARBA00013025"/>
    </source>
</evidence>
<evidence type="ECO:0000259" key="13">
    <source>
        <dbReference type="Pfam" id="PF08245"/>
    </source>
</evidence>
<evidence type="ECO:0000256" key="6">
    <source>
        <dbReference type="ARBA" id="ARBA00022741"/>
    </source>
</evidence>
<name>A0A839Y2I6_9ACTN</name>